<dbReference type="PANTHER" id="PTHR33112:SF8">
    <property type="entry name" value="HETEROKARYON INCOMPATIBILITY DOMAIN-CONTAINING PROTEIN"/>
    <property type="match status" value="1"/>
</dbReference>
<evidence type="ECO:0000313" key="2">
    <source>
        <dbReference type="EMBL" id="THU95994.1"/>
    </source>
</evidence>
<protein>
    <submittedName>
        <fullName evidence="2">HET-domain-containing protein</fullName>
    </submittedName>
</protein>
<feature type="domain" description="Heterokaryon incompatibility" evidence="1">
    <location>
        <begin position="178"/>
        <end position="329"/>
    </location>
</feature>
<dbReference type="OrthoDB" id="5125733at2759"/>
<organism evidence="2 3">
    <name type="scientific">Dendrothele bispora (strain CBS 962.96)</name>
    <dbReference type="NCBI Taxonomy" id="1314807"/>
    <lineage>
        <taxon>Eukaryota</taxon>
        <taxon>Fungi</taxon>
        <taxon>Dikarya</taxon>
        <taxon>Basidiomycota</taxon>
        <taxon>Agaricomycotina</taxon>
        <taxon>Agaricomycetes</taxon>
        <taxon>Agaricomycetidae</taxon>
        <taxon>Agaricales</taxon>
        <taxon>Agaricales incertae sedis</taxon>
        <taxon>Dendrothele</taxon>
    </lineage>
</organism>
<proteinExistence type="predicted"/>
<dbReference type="PANTHER" id="PTHR33112">
    <property type="entry name" value="DOMAIN PROTEIN, PUTATIVE-RELATED"/>
    <property type="match status" value="1"/>
</dbReference>
<dbReference type="AlphaFoldDB" id="A0A4S8M1M6"/>
<sequence>MVCSSCWEKVIASEVLHDLSSNADAKLEIEYQCPPWRELQNLSKTCRLCDVVLCAVTKHKIELLSDDTLHVSFHFRNIFDTELMFYCQIGKNSGNAYFVCATDDDPAGQYVTTRAPAWPADLASNVYDMALRCMEVCSVEHEHCSRPKPSKLPTRVIDCLNPTHPRLLTTNPLDIAFYVALSYVWGENQPHRTTAENLESYQSSIDLPLIPHTIRDAINVTHRIGQRYLWVDSFCIIQDSEDEKAQEISKIREYFQNAFVTLVAANADRVSTGFTPSRARWRPEPLSTLPFICPNGSVGTLQLHDTNFGKLRTTKPVEPIESRAWCVEERLLSPRALVFYHHSLQYECRKAFVNVNGSSLWLPQQWDNSKLAKLMDEKMPITLSWDLVLSKYRICKVTRPQDRLVAISGVAQHFEQRLMKEEKEDAYVAGFWRHQLPGALLWRTGYAMQRRPVGYIAPSWSWAAADGELIPGLPTRSGESICVVKHCKVTPKHTFNPYGAVTSGSLLLEAGVVLAIWVPSIPGSDKRGRYRWAVENASSIFLRDDVVCDPDERYGEMYPDADEDWNATMLGSSDNRRNVTLVGVLEGPGEVVRGLVLVPVRNDGLAETGAYRRIGMFEVEVDKWTLPPRQDVHII</sequence>
<dbReference type="Pfam" id="PF06985">
    <property type="entry name" value="HET"/>
    <property type="match status" value="1"/>
</dbReference>
<gene>
    <name evidence="2" type="ORF">K435DRAFT_755265</name>
</gene>
<keyword evidence="3" id="KW-1185">Reference proteome</keyword>
<accession>A0A4S8M1M6</accession>
<dbReference type="InterPro" id="IPR010730">
    <property type="entry name" value="HET"/>
</dbReference>
<evidence type="ECO:0000259" key="1">
    <source>
        <dbReference type="Pfam" id="PF06985"/>
    </source>
</evidence>
<evidence type="ECO:0000313" key="3">
    <source>
        <dbReference type="Proteomes" id="UP000297245"/>
    </source>
</evidence>
<dbReference type="EMBL" id="ML179187">
    <property type="protein sequence ID" value="THU95994.1"/>
    <property type="molecule type" value="Genomic_DNA"/>
</dbReference>
<name>A0A4S8M1M6_DENBC</name>
<reference evidence="2 3" key="1">
    <citation type="journal article" date="2019" name="Nat. Ecol. Evol.">
        <title>Megaphylogeny resolves global patterns of mushroom evolution.</title>
        <authorList>
            <person name="Varga T."/>
            <person name="Krizsan K."/>
            <person name="Foldi C."/>
            <person name="Dima B."/>
            <person name="Sanchez-Garcia M."/>
            <person name="Sanchez-Ramirez S."/>
            <person name="Szollosi G.J."/>
            <person name="Szarkandi J.G."/>
            <person name="Papp V."/>
            <person name="Albert L."/>
            <person name="Andreopoulos W."/>
            <person name="Angelini C."/>
            <person name="Antonin V."/>
            <person name="Barry K.W."/>
            <person name="Bougher N.L."/>
            <person name="Buchanan P."/>
            <person name="Buyck B."/>
            <person name="Bense V."/>
            <person name="Catcheside P."/>
            <person name="Chovatia M."/>
            <person name="Cooper J."/>
            <person name="Damon W."/>
            <person name="Desjardin D."/>
            <person name="Finy P."/>
            <person name="Geml J."/>
            <person name="Haridas S."/>
            <person name="Hughes K."/>
            <person name="Justo A."/>
            <person name="Karasinski D."/>
            <person name="Kautmanova I."/>
            <person name="Kiss B."/>
            <person name="Kocsube S."/>
            <person name="Kotiranta H."/>
            <person name="LaButti K.M."/>
            <person name="Lechner B.E."/>
            <person name="Liimatainen K."/>
            <person name="Lipzen A."/>
            <person name="Lukacs Z."/>
            <person name="Mihaltcheva S."/>
            <person name="Morgado L.N."/>
            <person name="Niskanen T."/>
            <person name="Noordeloos M.E."/>
            <person name="Ohm R.A."/>
            <person name="Ortiz-Santana B."/>
            <person name="Ovrebo C."/>
            <person name="Racz N."/>
            <person name="Riley R."/>
            <person name="Savchenko A."/>
            <person name="Shiryaev A."/>
            <person name="Soop K."/>
            <person name="Spirin V."/>
            <person name="Szebenyi C."/>
            <person name="Tomsovsky M."/>
            <person name="Tulloss R.E."/>
            <person name="Uehling J."/>
            <person name="Grigoriev I.V."/>
            <person name="Vagvolgyi C."/>
            <person name="Papp T."/>
            <person name="Martin F.M."/>
            <person name="Miettinen O."/>
            <person name="Hibbett D.S."/>
            <person name="Nagy L.G."/>
        </authorList>
    </citation>
    <scope>NUCLEOTIDE SEQUENCE [LARGE SCALE GENOMIC DNA]</scope>
    <source>
        <strain evidence="2 3">CBS 962.96</strain>
    </source>
</reference>
<dbReference type="Proteomes" id="UP000297245">
    <property type="component" value="Unassembled WGS sequence"/>
</dbReference>